<comment type="caution">
    <text evidence="1">The sequence shown here is derived from an EMBL/GenBank/DDBJ whole genome shotgun (WGS) entry which is preliminary data.</text>
</comment>
<organism evidence="1">
    <name type="scientific">Sesamum radiatum</name>
    <name type="common">Black benniseed</name>
    <dbReference type="NCBI Taxonomy" id="300843"/>
    <lineage>
        <taxon>Eukaryota</taxon>
        <taxon>Viridiplantae</taxon>
        <taxon>Streptophyta</taxon>
        <taxon>Embryophyta</taxon>
        <taxon>Tracheophyta</taxon>
        <taxon>Spermatophyta</taxon>
        <taxon>Magnoliopsida</taxon>
        <taxon>eudicotyledons</taxon>
        <taxon>Gunneridae</taxon>
        <taxon>Pentapetalae</taxon>
        <taxon>asterids</taxon>
        <taxon>lamiids</taxon>
        <taxon>Lamiales</taxon>
        <taxon>Pedaliaceae</taxon>
        <taxon>Sesamum</taxon>
    </lineage>
</organism>
<reference evidence="1" key="1">
    <citation type="submission" date="2020-06" db="EMBL/GenBank/DDBJ databases">
        <authorList>
            <person name="Li T."/>
            <person name="Hu X."/>
            <person name="Zhang T."/>
            <person name="Song X."/>
            <person name="Zhang H."/>
            <person name="Dai N."/>
            <person name="Sheng W."/>
            <person name="Hou X."/>
            <person name="Wei L."/>
        </authorList>
    </citation>
    <scope>NUCLEOTIDE SEQUENCE</scope>
    <source>
        <strain evidence="1">G02</strain>
        <tissue evidence="1">Leaf</tissue>
    </source>
</reference>
<reference evidence="1" key="2">
    <citation type="journal article" date="2024" name="Plant">
        <title>Genomic evolution and insights into agronomic trait innovations of Sesamum species.</title>
        <authorList>
            <person name="Miao H."/>
            <person name="Wang L."/>
            <person name="Qu L."/>
            <person name="Liu H."/>
            <person name="Sun Y."/>
            <person name="Le M."/>
            <person name="Wang Q."/>
            <person name="Wei S."/>
            <person name="Zheng Y."/>
            <person name="Lin W."/>
            <person name="Duan Y."/>
            <person name="Cao H."/>
            <person name="Xiong S."/>
            <person name="Wang X."/>
            <person name="Wei L."/>
            <person name="Li C."/>
            <person name="Ma Q."/>
            <person name="Ju M."/>
            <person name="Zhao R."/>
            <person name="Li G."/>
            <person name="Mu C."/>
            <person name="Tian Q."/>
            <person name="Mei H."/>
            <person name="Zhang T."/>
            <person name="Gao T."/>
            <person name="Zhang H."/>
        </authorList>
    </citation>
    <scope>NUCLEOTIDE SEQUENCE</scope>
    <source>
        <strain evidence="1">G02</strain>
    </source>
</reference>
<gene>
    <name evidence="1" type="ORF">Sradi_3332100</name>
</gene>
<accession>A0AAW2R2S5</accession>
<sequence>MHEAVSDGLFPDYCPALTAGFAYFGTSTTGMFIGNVPLNTNDTKFGMVDKFVVAFNNSSRKTLLYIPSVTQNGEIIVRPSLEMVREGSCRWAATAVTFLGRIRASIISTIMCG</sequence>
<name>A0AAW2R2S5_SESRA</name>
<protein>
    <submittedName>
        <fullName evidence="1">Uncharacterized protein</fullName>
    </submittedName>
</protein>
<evidence type="ECO:0000313" key="1">
    <source>
        <dbReference type="EMBL" id="KAL0374164.1"/>
    </source>
</evidence>
<dbReference type="AlphaFoldDB" id="A0AAW2R2S5"/>
<dbReference type="EMBL" id="JACGWJ010000014">
    <property type="protein sequence ID" value="KAL0374164.1"/>
    <property type="molecule type" value="Genomic_DNA"/>
</dbReference>
<proteinExistence type="predicted"/>